<gene>
    <name evidence="2" type="ORF">CLEP1334_LOCUS3173</name>
</gene>
<evidence type="ECO:0000313" key="2">
    <source>
        <dbReference type="EMBL" id="CAD8527952.1"/>
    </source>
</evidence>
<protein>
    <recommendedName>
        <fullName evidence="1">ABM domain-containing protein</fullName>
    </recommendedName>
</protein>
<name>A0A7S0IPF1_9EUKA</name>
<organism evidence="2">
    <name type="scientific">Calcidiscus leptoporus</name>
    <dbReference type="NCBI Taxonomy" id="127549"/>
    <lineage>
        <taxon>Eukaryota</taxon>
        <taxon>Haptista</taxon>
        <taxon>Haptophyta</taxon>
        <taxon>Prymnesiophyceae</taxon>
        <taxon>Coccolithales</taxon>
        <taxon>Calcidiscaceae</taxon>
        <taxon>Calcidiscus</taxon>
    </lineage>
</organism>
<dbReference type="PANTHER" id="PTHR40624">
    <property type="entry name" value="BIOSYNTHESIS MONOOXYGENASE, PUTATIVE (AFU_ORTHOLOGUE AFUA_1G12025)-RELATED"/>
    <property type="match status" value="1"/>
</dbReference>
<dbReference type="PROSITE" id="PS51725">
    <property type="entry name" value="ABM"/>
    <property type="match status" value="1"/>
</dbReference>
<accession>A0A7S0IPF1</accession>
<proteinExistence type="predicted"/>
<dbReference type="EMBL" id="HBER01006406">
    <property type="protein sequence ID" value="CAD8527952.1"/>
    <property type="molecule type" value="Transcribed_RNA"/>
</dbReference>
<dbReference type="InterPro" id="IPR007138">
    <property type="entry name" value="ABM_dom"/>
</dbReference>
<dbReference type="AlphaFoldDB" id="A0A7S0IPF1"/>
<dbReference type="Gene3D" id="3.30.70.100">
    <property type="match status" value="1"/>
</dbReference>
<dbReference type="Pfam" id="PF03992">
    <property type="entry name" value="ABM"/>
    <property type="match status" value="1"/>
</dbReference>
<feature type="domain" description="ABM" evidence="1">
    <location>
        <begin position="3"/>
        <end position="93"/>
    </location>
</feature>
<dbReference type="InterPro" id="IPR011008">
    <property type="entry name" value="Dimeric_a/b-barrel"/>
</dbReference>
<reference evidence="2" key="1">
    <citation type="submission" date="2021-01" db="EMBL/GenBank/DDBJ databases">
        <authorList>
            <person name="Corre E."/>
            <person name="Pelletier E."/>
            <person name="Niang G."/>
            <person name="Scheremetjew M."/>
            <person name="Finn R."/>
            <person name="Kale V."/>
            <person name="Holt S."/>
            <person name="Cochrane G."/>
            <person name="Meng A."/>
            <person name="Brown T."/>
            <person name="Cohen L."/>
        </authorList>
    </citation>
    <scope>NUCLEOTIDE SEQUENCE</scope>
    <source>
        <strain evidence="2">RCC1130</strain>
    </source>
</reference>
<evidence type="ECO:0000259" key="1">
    <source>
        <dbReference type="PROSITE" id="PS51725"/>
    </source>
</evidence>
<sequence length="111" mass="12359">MAWVLSIKIVFGSAAEREAFAALWRPLADYCRANEPRTLAYELLLSDKDEATACIFERYASKEDLTTHQQSEPFKAFKAALAQAEAEGAIRRVSVDGHSYNESGAGYMHRA</sequence>
<dbReference type="SUPFAM" id="SSF54909">
    <property type="entry name" value="Dimeric alpha+beta barrel"/>
    <property type="match status" value="1"/>
</dbReference>
<dbReference type="PANTHER" id="PTHR40624:SF1">
    <property type="entry name" value="BIOSYNTHESIS MONOOXYGENASE, PUTATIVE (AFU_ORTHOLOGUE AFUA_1G12025)-RELATED"/>
    <property type="match status" value="1"/>
</dbReference>